<gene>
    <name evidence="1" type="ORF">B0A65_11465</name>
</gene>
<organism evidence="1 2">
    <name type="scientific">Flavobacterium frigidimaris</name>
    <dbReference type="NCBI Taxonomy" id="262320"/>
    <lineage>
        <taxon>Bacteria</taxon>
        <taxon>Pseudomonadati</taxon>
        <taxon>Bacteroidota</taxon>
        <taxon>Flavobacteriia</taxon>
        <taxon>Flavobacteriales</taxon>
        <taxon>Flavobacteriaceae</taxon>
        <taxon>Flavobacterium</taxon>
    </lineage>
</organism>
<sequence length="119" mass="13733">MTENIFNDWLDQILKTEKPNADIQAYYFGILETEDGYETYLVGSEEFDEDEDWACNTDFEPKNKYLPLGQNGVDWELILADVKKNIENYIQSPNFKNSFLEKAKAIATGFDGGDLFILK</sequence>
<dbReference type="RefSeq" id="WP_074659007.1">
    <property type="nucleotide sequence ID" value="NZ_MUGV01000018.1"/>
</dbReference>
<keyword evidence="2" id="KW-1185">Reference proteome</keyword>
<evidence type="ECO:0000313" key="1">
    <source>
        <dbReference type="EMBL" id="OXA79157.1"/>
    </source>
</evidence>
<protein>
    <recommendedName>
        <fullName evidence="3">DUF2750 domain-containing protein</fullName>
    </recommendedName>
</protein>
<name>A0ABX4BRP9_FLAFR</name>
<dbReference type="Proteomes" id="UP000198382">
    <property type="component" value="Unassembled WGS sequence"/>
</dbReference>
<comment type="caution">
    <text evidence="1">The sequence shown here is derived from an EMBL/GenBank/DDBJ whole genome shotgun (WGS) entry which is preliminary data.</text>
</comment>
<dbReference type="EMBL" id="MUGV01000018">
    <property type="protein sequence ID" value="OXA79157.1"/>
    <property type="molecule type" value="Genomic_DNA"/>
</dbReference>
<accession>A0ABX4BRP9</accession>
<reference evidence="1 2" key="1">
    <citation type="submission" date="2016-11" db="EMBL/GenBank/DDBJ databases">
        <title>Whole genomes of Flavobacteriaceae.</title>
        <authorList>
            <person name="Stine C."/>
            <person name="Li C."/>
            <person name="Tadesse D."/>
        </authorList>
    </citation>
    <scope>NUCLEOTIDE SEQUENCE [LARGE SCALE GENOMIC DNA]</scope>
    <source>
        <strain evidence="1 2">DSM 15937</strain>
    </source>
</reference>
<evidence type="ECO:0000313" key="2">
    <source>
        <dbReference type="Proteomes" id="UP000198382"/>
    </source>
</evidence>
<evidence type="ECO:0008006" key="3">
    <source>
        <dbReference type="Google" id="ProtNLM"/>
    </source>
</evidence>
<proteinExistence type="predicted"/>